<keyword evidence="2" id="KW-1185">Reference proteome</keyword>
<dbReference type="EMBL" id="JAFCMP010000533">
    <property type="protein sequence ID" value="KAG5176772.1"/>
    <property type="molecule type" value="Genomic_DNA"/>
</dbReference>
<evidence type="ECO:0000313" key="1">
    <source>
        <dbReference type="EMBL" id="KAG5176772.1"/>
    </source>
</evidence>
<sequence>LIFFFTYFYSTIVLDPKDVAERFRKNSVVILGISPGNPTKSYLRQTLKRIARINAIFLICNIVGLQVLESILHLNVTSLRGLGFTSQLILVNVLIDTVKRIKSFLNEEENTL</sequence>
<proteinExistence type="predicted"/>
<dbReference type="Proteomes" id="UP000664859">
    <property type="component" value="Unassembled WGS sequence"/>
</dbReference>
<evidence type="ECO:0000313" key="2">
    <source>
        <dbReference type="Proteomes" id="UP000664859"/>
    </source>
</evidence>
<protein>
    <submittedName>
        <fullName evidence="1">SecY/SEC61-alpha family</fullName>
    </submittedName>
</protein>
<dbReference type="GO" id="GO:0015031">
    <property type="term" value="P:protein transport"/>
    <property type="evidence" value="ECO:0007669"/>
    <property type="project" value="InterPro"/>
</dbReference>
<dbReference type="GO" id="GO:0016020">
    <property type="term" value="C:membrane"/>
    <property type="evidence" value="ECO:0007669"/>
    <property type="project" value="InterPro"/>
</dbReference>
<dbReference type="InterPro" id="IPR002208">
    <property type="entry name" value="SecY/SEC61-alpha"/>
</dbReference>
<dbReference type="SUPFAM" id="SSF103491">
    <property type="entry name" value="Preprotein translocase SecY subunit"/>
    <property type="match status" value="1"/>
</dbReference>
<dbReference type="OrthoDB" id="38192at2759"/>
<dbReference type="AlphaFoldDB" id="A0A836C954"/>
<name>A0A836C954_9STRA</name>
<gene>
    <name evidence="1" type="ORF">JKP88DRAFT_170990</name>
</gene>
<comment type="caution">
    <text evidence="1">The sequence shown here is derived from an EMBL/GenBank/DDBJ whole genome shotgun (WGS) entry which is preliminary data.</text>
</comment>
<reference evidence="1" key="1">
    <citation type="submission" date="2021-02" db="EMBL/GenBank/DDBJ databases">
        <title>First Annotated Genome of the Yellow-green Alga Tribonema minus.</title>
        <authorList>
            <person name="Mahan K.M."/>
        </authorList>
    </citation>
    <scope>NUCLEOTIDE SEQUENCE</scope>
    <source>
        <strain evidence="1">UTEX B ZZ1240</strain>
    </source>
</reference>
<dbReference type="Pfam" id="PF00344">
    <property type="entry name" value="SecY"/>
    <property type="match status" value="1"/>
</dbReference>
<dbReference type="Gene3D" id="1.10.3370.10">
    <property type="entry name" value="SecY subunit domain"/>
    <property type="match status" value="1"/>
</dbReference>
<accession>A0A836C954</accession>
<organism evidence="1 2">
    <name type="scientific">Tribonema minus</name>
    <dbReference type="NCBI Taxonomy" id="303371"/>
    <lineage>
        <taxon>Eukaryota</taxon>
        <taxon>Sar</taxon>
        <taxon>Stramenopiles</taxon>
        <taxon>Ochrophyta</taxon>
        <taxon>PX clade</taxon>
        <taxon>Xanthophyceae</taxon>
        <taxon>Tribonematales</taxon>
        <taxon>Tribonemataceae</taxon>
        <taxon>Tribonema</taxon>
    </lineage>
</organism>
<dbReference type="InterPro" id="IPR023201">
    <property type="entry name" value="SecY_dom_sf"/>
</dbReference>
<feature type="non-terminal residue" evidence="1">
    <location>
        <position position="1"/>
    </location>
</feature>